<feature type="region of interest" description="Disordered" evidence="1">
    <location>
        <begin position="255"/>
        <end position="279"/>
    </location>
</feature>
<dbReference type="OrthoDB" id="3208379at2759"/>
<dbReference type="AlphaFoldDB" id="A0A1X6MTF2"/>
<evidence type="ECO:0000313" key="4">
    <source>
        <dbReference type="Proteomes" id="UP000194127"/>
    </source>
</evidence>
<evidence type="ECO:0008006" key="5">
    <source>
        <dbReference type="Google" id="ProtNLM"/>
    </source>
</evidence>
<protein>
    <recommendedName>
        <fullName evidence="5">WW domain-containing protein</fullName>
    </recommendedName>
</protein>
<dbReference type="RefSeq" id="XP_024336393.1">
    <property type="nucleotide sequence ID" value="XM_024477104.1"/>
</dbReference>
<sequence length="859" mass="93720">MSTPDSIDHLRAMLGINIMPSDIPPEERPCPDLPQAPGRTYRYSGLFQRTALPPSTITPASNALYTSQTGGVSISTDSLDLDTPSTTTQMTSSRADKGKQVDHGSSTLPTPVVSTMLSSPTLVDKGKQTSLSVPSHSGQGKRIDRGHSVQICPDEGENTAWGTSVANTAARKAESAISALEYADARKRVRPEPAAMFGSSIKSPTVATVTQKQPKATPPIVINFSQPPVITVMPTTTLGAPAVGVQPPSVQCSLSRPSPVVRASNPPAHPTVSSASGASSALVETTIVSPTPKVATTGTIGSPLSQPTAKTQSGGISQGTTGSTTASTPTVTEPTLSLQEPRQLKVTRRDGGTPATPLGDEKDRPDLLGWTEHIHLDGNLYYWHDEERIATTDDIEQPGMPSSVVAYVVNLRERLVRARKMLCIELTGTEHAIVRGVGGNEEPEICFIDLERGLYIEPIFGRINKQSVELVYESKTEKFWKRIEAFPMHLKRLPADANAEFLGALSFGASEKIFEWNDTAFPFSEHQSQRLLEVYTDLKAQLTEASDRGLFVVPAQAWHIARVMSKVEAERRLYKHGSHDFKVYRYAAIDPPSWQVKILDLFLVAMLFGVQRMYRLRLQSARVKGQVHVSVLRELFEQFLDEWAVFHSEDSNLLATVFVGFLSANLGFLAVGTIDELQRTALLVSSVFAVMSVASGVHHTWQHRPKVDADEEEAEHYLMHAHRLGNQMNLSVTACFLALPVASLLWCIIAFAVALGAFCIQSTDIHSEVLLSVALGLLGLLSIATLLFFWHIWKGPRRVEIEDELVGTPDGWKAAFKRQRREVKAIIGRMKNKASVPACQAAKAKLKKGTKRANEAVTL</sequence>
<evidence type="ECO:0000256" key="1">
    <source>
        <dbReference type="SAM" id="MobiDB-lite"/>
    </source>
</evidence>
<name>A0A1X6MTF2_9APHY</name>
<dbReference type="EMBL" id="KZ110602">
    <property type="protein sequence ID" value="OSX59599.1"/>
    <property type="molecule type" value="Genomic_DNA"/>
</dbReference>
<feature type="region of interest" description="Disordered" evidence="1">
    <location>
        <begin position="75"/>
        <end position="144"/>
    </location>
</feature>
<evidence type="ECO:0000313" key="3">
    <source>
        <dbReference type="EMBL" id="OSX59599.1"/>
    </source>
</evidence>
<feature type="compositionally biased region" description="Polar residues" evidence="1">
    <location>
        <begin position="128"/>
        <end position="138"/>
    </location>
</feature>
<feature type="transmembrane region" description="Helical" evidence="2">
    <location>
        <begin position="653"/>
        <end position="674"/>
    </location>
</feature>
<keyword evidence="4" id="KW-1185">Reference proteome</keyword>
<feature type="compositionally biased region" description="Polar residues" evidence="1">
    <location>
        <begin position="292"/>
        <end position="310"/>
    </location>
</feature>
<keyword evidence="2" id="KW-1133">Transmembrane helix</keyword>
<proteinExistence type="predicted"/>
<reference evidence="3 4" key="1">
    <citation type="submission" date="2017-04" db="EMBL/GenBank/DDBJ databases">
        <title>Genome Sequence of the Model Brown-Rot Fungus Postia placenta SB12.</title>
        <authorList>
            <consortium name="DOE Joint Genome Institute"/>
            <person name="Gaskell J."/>
            <person name="Kersten P."/>
            <person name="Larrondo L.F."/>
            <person name="Canessa P."/>
            <person name="Martinez D."/>
            <person name="Hibbett D."/>
            <person name="Schmoll M."/>
            <person name="Kubicek C.P."/>
            <person name="Martinez A.T."/>
            <person name="Yadav J."/>
            <person name="Master E."/>
            <person name="Magnuson J.K."/>
            <person name="James T."/>
            <person name="Yaver D."/>
            <person name="Berka R."/>
            <person name="Labutti K."/>
            <person name="Lipzen A."/>
            <person name="Aerts A."/>
            <person name="Barry K."/>
            <person name="Henrissat B."/>
            <person name="Blanchette R."/>
            <person name="Grigoriev I."/>
            <person name="Cullen D."/>
        </authorList>
    </citation>
    <scope>NUCLEOTIDE SEQUENCE [LARGE SCALE GENOMIC DNA]</scope>
    <source>
        <strain evidence="3 4">MAD-698-R-SB12</strain>
    </source>
</reference>
<feature type="compositionally biased region" description="Polar residues" evidence="1">
    <location>
        <begin position="103"/>
        <end position="121"/>
    </location>
</feature>
<feature type="transmembrane region" description="Helical" evidence="2">
    <location>
        <begin position="730"/>
        <end position="757"/>
    </location>
</feature>
<feature type="compositionally biased region" description="Low complexity" evidence="1">
    <location>
        <begin position="311"/>
        <end position="335"/>
    </location>
</feature>
<keyword evidence="2" id="KW-0812">Transmembrane</keyword>
<accession>A0A1X6MTF2</accession>
<dbReference type="GeneID" id="36322054"/>
<gene>
    <name evidence="3" type="ORF">POSPLADRAFT_1035828</name>
</gene>
<dbReference type="Proteomes" id="UP000194127">
    <property type="component" value="Unassembled WGS sequence"/>
</dbReference>
<keyword evidence="2" id="KW-0472">Membrane</keyword>
<feature type="compositionally biased region" description="Low complexity" evidence="1">
    <location>
        <begin position="75"/>
        <end position="88"/>
    </location>
</feature>
<feature type="transmembrane region" description="Helical" evidence="2">
    <location>
        <begin position="769"/>
        <end position="790"/>
    </location>
</feature>
<evidence type="ECO:0000256" key="2">
    <source>
        <dbReference type="SAM" id="Phobius"/>
    </source>
</evidence>
<organism evidence="3 4">
    <name type="scientific">Postia placenta MAD-698-R-SB12</name>
    <dbReference type="NCBI Taxonomy" id="670580"/>
    <lineage>
        <taxon>Eukaryota</taxon>
        <taxon>Fungi</taxon>
        <taxon>Dikarya</taxon>
        <taxon>Basidiomycota</taxon>
        <taxon>Agaricomycotina</taxon>
        <taxon>Agaricomycetes</taxon>
        <taxon>Polyporales</taxon>
        <taxon>Adustoporiaceae</taxon>
        <taxon>Rhodonia</taxon>
    </lineage>
</organism>
<feature type="region of interest" description="Disordered" evidence="1">
    <location>
        <begin position="292"/>
        <end position="364"/>
    </location>
</feature>
<dbReference type="STRING" id="670580.A0A1X6MTF2"/>
<feature type="transmembrane region" description="Helical" evidence="2">
    <location>
        <begin position="680"/>
        <end position="697"/>
    </location>
</feature>